<reference evidence="2 3" key="1">
    <citation type="journal article" date="2020" name="Mol. Biol. Evol.">
        <title>Distinct Expression and Methylation Patterns for Genes with Different Fates following a Single Whole-Genome Duplication in Flowering Plants.</title>
        <authorList>
            <person name="Shi T."/>
            <person name="Rahmani R.S."/>
            <person name="Gugger P.F."/>
            <person name="Wang M."/>
            <person name="Li H."/>
            <person name="Zhang Y."/>
            <person name="Li Z."/>
            <person name="Wang Q."/>
            <person name="Van de Peer Y."/>
            <person name="Marchal K."/>
            <person name="Chen J."/>
        </authorList>
    </citation>
    <scope>NUCLEOTIDE SEQUENCE [LARGE SCALE GENOMIC DNA]</scope>
    <source>
        <tissue evidence="2">Leaf</tissue>
    </source>
</reference>
<proteinExistence type="predicted"/>
<feature type="transmembrane region" description="Helical" evidence="1">
    <location>
        <begin position="20"/>
        <end position="41"/>
    </location>
</feature>
<protein>
    <submittedName>
        <fullName evidence="2">Uncharacterized protein</fullName>
    </submittedName>
</protein>
<evidence type="ECO:0000313" key="2">
    <source>
        <dbReference type="EMBL" id="DAD37662.1"/>
    </source>
</evidence>
<organism evidence="2 3">
    <name type="scientific">Nelumbo nucifera</name>
    <name type="common">Sacred lotus</name>
    <dbReference type="NCBI Taxonomy" id="4432"/>
    <lineage>
        <taxon>Eukaryota</taxon>
        <taxon>Viridiplantae</taxon>
        <taxon>Streptophyta</taxon>
        <taxon>Embryophyta</taxon>
        <taxon>Tracheophyta</taxon>
        <taxon>Spermatophyta</taxon>
        <taxon>Magnoliopsida</taxon>
        <taxon>Proteales</taxon>
        <taxon>Nelumbonaceae</taxon>
        <taxon>Nelumbo</taxon>
    </lineage>
</organism>
<keyword evidence="3" id="KW-1185">Reference proteome</keyword>
<accession>A0A822YYC3</accession>
<comment type="caution">
    <text evidence="2">The sequence shown here is derived from an EMBL/GenBank/DDBJ whole genome shotgun (WGS) entry which is preliminary data.</text>
</comment>
<dbReference type="AlphaFoldDB" id="A0A822YYC3"/>
<keyword evidence="1" id="KW-1133">Transmembrane helix</keyword>
<evidence type="ECO:0000256" key="1">
    <source>
        <dbReference type="SAM" id="Phobius"/>
    </source>
</evidence>
<name>A0A822YYC3_NELNU</name>
<keyword evidence="1" id="KW-0812">Transmembrane</keyword>
<dbReference type="EMBL" id="DUZY01000004">
    <property type="protein sequence ID" value="DAD37662.1"/>
    <property type="molecule type" value="Genomic_DNA"/>
</dbReference>
<dbReference type="Proteomes" id="UP000607653">
    <property type="component" value="Unassembled WGS sequence"/>
</dbReference>
<sequence length="53" mass="5869">MGPLGLEPQVMVSFPRGGFVLSRHGLPMLMFDMAWPAIVWAGRKIGRAMTLQL</sequence>
<evidence type="ECO:0000313" key="3">
    <source>
        <dbReference type="Proteomes" id="UP000607653"/>
    </source>
</evidence>
<gene>
    <name evidence="2" type="ORF">HUJ06_008303</name>
</gene>
<keyword evidence="1" id="KW-0472">Membrane</keyword>